<evidence type="ECO:0000256" key="2">
    <source>
        <dbReference type="ARBA" id="ARBA00008017"/>
    </source>
</evidence>
<dbReference type="SUPFAM" id="SSF50182">
    <property type="entry name" value="Sm-like ribonucleoproteins"/>
    <property type="match status" value="1"/>
</dbReference>
<dbReference type="PANTHER" id="PTHR31618">
    <property type="entry name" value="MECHANOSENSITIVE ION CHANNEL PROTEIN 5"/>
    <property type="match status" value="1"/>
</dbReference>
<dbReference type="InterPro" id="IPR023408">
    <property type="entry name" value="MscS_beta-dom_sf"/>
</dbReference>
<feature type="transmembrane region" description="Helical" evidence="7">
    <location>
        <begin position="80"/>
        <end position="104"/>
    </location>
</feature>
<keyword evidence="3 7" id="KW-0812">Transmembrane</keyword>
<evidence type="ECO:0000313" key="9">
    <source>
        <dbReference type="EMBL" id="WEL38250.1"/>
    </source>
</evidence>
<organism evidence="9 10">
    <name type="scientific">Encephalitozoon hellem</name>
    <name type="common">Microsporidian parasite</name>
    <dbReference type="NCBI Taxonomy" id="27973"/>
    <lineage>
        <taxon>Eukaryota</taxon>
        <taxon>Fungi</taxon>
        <taxon>Fungi incertae sedis</taxon>
        <taxon>Microsporidia</taxon>
        <taxon>Unikaryonidae</taxon>
        <taxon>Encephalitozoon</taxon>
    </lineage>
</organism>
<feature type="transmembrane region" description="Helical" evidence="7">
    <location>
        <begin position="125"/>
        <end position="144"/>
    </location>
</feature>
<accession>A0ABY8CHB8</accession>
<dbReference type="InterPro" id="IPR002048">
    <property type="entry name" value="EF_hand_dom"/>
</dbReference>
<protein>
    <submittedName>
        <fullName evidence="9">Mechanosensitive ion channel protein</fullName>
    </submittedName>
</protein>
<feature type="transmembrane region" description="Helical" evidence="7">
    <location>
        <begin position="37"/>
        <end position="60"/>
    </location>
</feature>
<keyword evidence="10" id="KW-1185">Reference proteome</keyword>
<dbReference type="Proteomes" id="UP001217963">
    <property type="component" value="Chromosome III"/>
</dbReference>
<evidence type="ECO:0000313" key="10">
    <source>
        <dbReference type="Proteomes" id="UP001217963"/>
    </source>
</evidence>
<dbReference type="EMBL" id="CP119064">
    <property type="protein sequence ID" value="WEL38250.1"/>
    <property type="molecule type" value="Genomic_DNA"/>
</dbReference>
<feature type="domain" description="EF-hand" evidence="8">
    <location>
        <begin position="285"/>
        <end position="320"/>
    </location>
</feature>
<comment type="similarity">
    <text evidence="2">Belongs to the MscS (TC 1.A.23) family.</text>
</comment>
<dbReference type="InterPro" id="IPR016688">
    <property type="entry name" value="MscS-like_plants/fungi"/>
</dbReference>
<keyword evidence="5 7" id="KW-0472">Membrane</keyword>
<sequence>MQAKRIDDMQQIEESDFFVEKKSGIDSRSNDPSPPSAIWIVFYFLGSLISGMLAYMTYYSLILPKLKSNENNHLSVVSERLLMCFLIGAMIWFALELALTYLSITLKKVEEKQGFLQSTLIKNGWFISLVLTLLALSFIIGSYSRGIEIMSVESAGGAEEGTPQVSGEDASADTSDQSKPKPSTKPETFIMDKISRILLAGSIFLGIILTKTIFMDKVNYKMLFENYEDRIYMNYEDMKMLEQLNRITGKRMDLEQDVELWANSVFKTISPEKDAVDIQTLEYFFGTDYAQKIFERFDIYGDGRLTRSSFALVYRDILNEEKRITMGMAQKVTIVEKLDIVLSFILIPFGVAAATPIVENEINLVNLLPIQFGTLFSLHVIFASTLGDMFKSLVFIFLVKPFDVGDKILIDGKLHKVYDMGLLYTSFVVEKKVTVIPNTKIMDKTIVNLRKARTSQKQFEFTFTNAPEFKEKAERLNAAIEKEVKSDPNVYTGKFSVYGYNLKRNSSIGIKIDAVFWIQNQDIKALRTREDAFVIALHDIFKDLGLVLE</sequence>
<evidence type="ECO:0000259" key="8">
    <source>
        <dbReference type="PROSITE" id="PS50222"/>
    </source>
</evidence>
<feature type="transmembrane region" description="Helical" evidence="7">
    <location>
        <begin position="378"/>
        <end position="399"/>
    </location>
</feature>
<dbReference type="Gene3D" id="2.30.30.60">
    <property type="match status" value="1"/>
</dbReference>
<evidence type="ECO:0000256" key="3">
    <source>
        <dbReference type="ARBA" id="ARBA00022692"/>
    </source>
</evidence>
<keyword evidence="4 7" id="KW-1133">Transmembrane helix</keyword>
<name>A0ABY8CHB8_ENCHE</name>
<dbReference type="PROSITE" id="PS50222">
    <property type="entry name" value="EF_HAND_2"/>
    <property type="match status" value="1"/>
</dbReference>
<feature type="transmembrane region" description="Helical" evidence="7">
    <location>
        <begin position="338"/>
        <end position="358"/>
    </location>
</feature>
<evidence type="ECO:0000256" key="1">
    <source>
        <dbReference type="ARBA" id="ARBA00004141"/>
    </source>
</evidence>
<dbReference type="InterPro" id="IPR010920">
    <property type="entry name" value="LSM_dom_sf"/>
</dbReference>
<feature type="compositionally biased region" description="Polar residues" evidence="6">
    <location>
        <begin position="172"/>
        <end position="181"/>
    </location>
</feature>
<evidence type="ECO:0000256" key="4">
    <source>
        <dbReference type="ARBA" id="ARBA00022989"/>
    </source>
</evidence>
<proteinExistence type="inferred from homology"/>
<dbReference type="Pfam" id="PF00924">
    <property type="entry name" value="MS_channel_2nd"/>
    <property type="match status" value="1"/>
</dbReference>
<feature type="region of interest" description="Disordered" evidence="6">
    <location>
        <begin position="158"/>
        <end position="186"/>
    </location>
</feature>
<gene>
    <name evidence="9" type="ORF">PFJ87_03g01080</name>
</gene>
<dbReference type="InterPro" id="IPR006685">
    <property type="entry name" value="MscS_channel_2nd"/>
</dbReference>
<evidence type="ECO:0000256" key="6">
    <source>
        <dbReference type="SAM" id="MobiDB-lite"/>
    </source>
</evidence>
<feature type="transmembrane region" description="Helical" evidence="7">
    <location>
        <begin position="194"/>
        <end position="214"/>
    </location>
</feature>
<dbReference type="PANTHER" id="PTHR31618:SF1">
    <property type="entry name" value="EF-HAND DOMAIN-CONTAINING PROTEIN"/>
    <property type="match status" value="1"/>
</dbReference>
<comment type="subcellular location">
    <subcellularLocation>
        <location evidence="1">Membrane</location>
        <topology evidence="1">Multi-pass membrane protein</topology>
    </subcellularLocation>
</comment>
<reference evidence="9 10" key="1">
    <citation type="submission" date="2023-02" db="EMBL/GenBank/DDBJ databases">
        <title>Encephalitozoon hellem ATCC 50451 complete genome.</title>
        <authorList>
            <person name="Mascarenhas dos Santos A.C."/>
            <person name="Julian A.T."/>
            <person name="Pombert J.-F."/>
        </authorList>
    </citation>
    <scope>NUCLEOTIDE SEQUENCE [LARGE SCALE GENOMIC DNA]</scope>
    <source>
        <strain evidence="9 10">ATCC 50451</strain>
    </source>
</reference>
<evidence type="ECO:0000256" key="5">
    <source>
        <dbReference type="ARBA" id="ARBA00023136"/>
    </source>
</evidence>
<evidence type="ECO:0000256" key="7">
    <source>
        <dbReference type="SAM" id="Phobius"/>
    </source>
</evidence>